<dbReference type="Proteomes" id="UP000005950">
    <property type="component" value="Unassembled WGS sequence"/>
</dbReference>
<sequence length="51" mass="5840">MIKKGKSVRNAIPEIPEFSAAIAKKTKKFHKRTKLIASDLREFLDKRKATV</sequence>
<reference evidence="1 2" key="2">
    <citation type="submission" date="2009-02" db="EMBL/GenBank/DDBJ databases">
        <title>Draft genome sequence of Holdemania filiformis DSM 12042.</title>
        <authorList>
            <person name="Sudarsanam P."/>
            <person name="Ley R."/>
            <person name="Guruge J."/>
            <person name="Turnbaugh P.J."/>
            <person name="Mahowald M."/>
            <person name="Liep D."/>
            <person name="Gordon J."/>
        </authorList>
    </citation>
    <scope>NUCLEOTIDE SEQUENCE [LARGE SCALE GENOMIC DNA]</scope>
    <source>
        <strain evidence="1 2">DSM 12042</strain>
    </source>
</reference>
<organism evidence="1 2">
    <name type="scientific">Holdemania filiformis DSM 12042</name>
    <dbReference type="NCBI Taxonomy" id="545696"/>
    <lineage>
        <taxon>Bacteria</taxon>
        <taxon>Bacillati</taxon>
        <taxon>Bacillota</taxon>
        <taxon>Erysipelotrichia</taxon>
        <taxon>Erysipelotrichales</taxon>
        <taxon>Erysipelotrichaceae</taxon>
        <taxon>Holdemania</taxon>
    </lineage>
</organism>
<protein>
    <submittedName>
        <fullName evidence="1">Uncharacterized protein</fullName>
    </submittedName>
</protein>
<evidence type="ECO:0000313" key="1">
    <source>
        <dbReference type="EMBL" id="EEF69246.1"/>
    </source>
</evidence>
<evidence type="ECO:0000313" key="2">
    <source>
        <dbReference type="Proteomes" id="UP000005950"/>
    </source>
</evidence>
<dbReference type="EMBL" id="ACCF01000044">
    <property type="protein sequence ID" value="EEF69246.1"/>
    <property type="molecule type" value="Genomic_DNA"/>
</dbReference>
<accession>B9Y469</accession>
<proteinExistence type="predicted"/>
<dbReference type="STRING" id="545696.HOLDEFILI_00600"/>
<dbReference type="AlphaFoldDB" id="B9Y469"/>
<comment type="caution">
    <text evidence="1">The sequence shown here is derived from an EMBL/GenBank/DDBJ whole genome shotgun (WGS) entry which is preliminary data.</text>
</comment>
<reference evidence="1 2" key="1">
    <citation type="submission" date="2008-12" db="EMBL/GenBank/DDBJ databases">
        <authorList>
            <person name="Fulton L."/>
            <person name="Clifton S."/>
            <person name="Fulton B."/>
            <person name="Xu J."/>
            <person name="Minx P."/>
            <person name="Pepin K.H."/>
            <person name="Johnson M."/>
            <person name="Bhonagiri V."/>
            <person name="Nash W.E."/>
            <person name="Mardis E.R."/>
            <person name="Wilson R.K."/>
        </authorList>
    </citation>
    <scope>NUCLEOTIDE SEQUENCE [LARGE SCALE GENOMIC DNA]</scope>
    <source>
        <strain evidence="1 2">DSM 12042</strain>
    </source>
</reference>
<name>B9Y469_9FIRM</name>
<gene>
    <name evidence="1" type="ORF">HOLDEFILI_00600</name>
</gene>
<dbReference type="HOGENOM" id="CLU_3099624_0_0_9"/>